<dbReference type="Gene3D" id="3.10.250.10">
    <property type="entry name" value="SRCR-like domain"/>
    <property type="match status" value="3"/>
</dbReference>
<dbReference type="Proteomes" id="UP000314986">
    <property type="component" value="Unassembled WGS sequence"/>
</dbReference>
<evidence type="ECO:0000256" key="2">
    <source>
        <dbReference type="ARBA" id="ARBA00022525"/>
    </source>
</evidence>
<evidence type="ECO:0000256" key="5">
    <source>
        <dbReference type="ARBA" id="ARBA00023157"/>
    </source>
</evidence>
<dbReference type="GeneTree" id="ENSGT00950000183145"/>
<keyword evidence="10" id="KW-1185">Reference proteome</keyword>
<reference evidence="10" key="1">
    <citation type="journal article" date="2006" name="Science">
        <title>Ancient noncoding elements conserved in the human genome.</title>
        <authorList>
            <person name="Venkatesh B."/>
            <person name="Kirkness E.F."/>
            <person name="Loh Y.H."/>
            <person name="Halpern A.L."/>
            <person name="Lee A.P."/>
            <person name="Johnson J."/>
            <person name="Dandona N."/>
            <person name="Viswanathan L.D."/>
            <person name="Tay A."/>
            <person name="Venter J.C."/>
            <person name="Strausberg R.L."/>
            <person name="Brenner S."/>
        </authorList>
    </citation>
    <scope>NUCLEOTIDE SEQUENCE [LARGE SCALE GENOMIC DNA]</scope>
</reference>
<accession>A0A4W3GI59</accession>
<reference evidence="10" key="2">
    <citation type="journal article" date="2007" name="PLoS Biol.">
        <title>Survey sequencing and comparative analysis of the elephant shark (Callorhinchus milii) genome.</title>
        <authorList>
            <person name="Venkatesh B."/>
            <person name="Kirkness E.F."/>
            <person name="Loh Y.H."/>
            <person name="Halpern A.L."/>
            <person name="Lee A.P."/>
            <person name="Johnson J."/>
            <person name="Dandona N."/>
            <person name="Viswanathan L.D."/>
            <person name="Tay A."/>
            <person name="Venter J.C."/>
            <person name="Strausberg R.L."/>
            <person name="Brenner S."/>
        </authorList>
    </citation>
    <scope>NUCLEOTIDE SEQUENCE [LARGE SCALE GENOMIC DNA]</scope>
</reference>
<evidence type="ECO:0000256" key="6">
    <source>
        <dbReference type="ARBA" id="ARBA00023180"/>
    </source>
</evidence>
<reference evidence="10" key="3">
    <citation type="journal article" date="2014" name="Nature">
        <title>Elephant shark genome provides unique insights into gnathostome evolution.</title>
        <authorList>
            <consortium name="International Elephant Shark Genome Sequencing Consortium"/>
            <person name="Venkatesh B."/>
            <person name="Lee A.P."/>
            <person name="Ravi V."/>
            <person name="Maurya A.K."/>
            <person name="Lian M.M."/>
            <person name="Swann J.B."/>
            <person name="Ohta Y."/>
            <person name="Flajnik M.F."/>
            <person name="Sutoh Y."/>
            <person name="Kasahara M."/>
            <person name="Hoon S."/>
            <person name="Gangu V."/>
            <person name="Roy S.W."/>
            <person name="Irimia M."/>
            <person name="Korzh V."/>
            <person name="Kondrychyn I."/>
            <person name="Lim Z.W."/>
            <person name="Tay B.H."/>
            <person name="Tohari S."/>
            <person name="Kong K.W."/>
            <person name="Ho S."/>
            <person name="Lorente-Galdos B."/>
            <person name="Quilez J."/>
            <person name="Marques-Bonet T."/>
            <person name="Raney B.J."/>
            <person name="Ingham P.W."/>
            <person name="Tay A."/>
            <person name="Hillier L.W."/>
            <person name="Minx P."/>
            <person name="Boehm T."/>
            <person name="Wilson R.K."/>
            <person name="Brenner S."/>
            <person name="Warren W.C."/>
        </authorList>
    </citation>
    <scope>NUCLEOTIDE SEQUENCE [LARGE SCALE GENOMIC DNA]</scope>
</reference>
<dbReference type="Pfam" id="PF00530">
    <property type="entry name" value="SRCR"/>
    <property type="match status" value="3"/>
</dbReference>
<dbReference type="SUPFAM" id="SSF56487">
    <property type="entry name" value="SRCR-like"/>
    <property type="match status" value="3"/>
</dbReference>
<dbReference type="Ensembl" id="ENSCMIT00000003370.1">
    <property type="protein sequence ID" value="ENSCMIP00000003248.1"/>
    <property type="gene ID" value="ENSCMIG00000001934.1"/>
</dbReference>
<dbReference type="SMART" id="SM00202">
    <property type="entry name" value="SR"/>
    <property type="match status" value="3"/>
</dbReference>
<dbReference type="InterPro" id="IPR001190">
    <property type="entry name" value="SRCR"/>
</dbReference>
<keyword evidence="2" id="KW-0964">Secreted</keyword>
<evidence type="ECO:0000256" key="4">
    <source>
        <dbReference type="ARBA" id="ARBA00022737"/>
    </source>
</evidence>
<evidence type="ECO:0000313" key="9">
    <source>
        <dbReference type="Ensembl" id="ENSCMIP00000003248.1"/>
    </source>
</evidence>
<proteinExistence type="predicted"/>
<dbReference type="FunFam" id="3.10.250.10:FF:000006">
    <property type="entry name" value="neurotrypsin isoform X2"/>
    <property type="match status" value="2"/>
</dbReference>
<feature type="disulfide bond" evidence="7">
    <location>
        <begin position="290"/>
        <end position="351"/>
    </location>
</feature>
<dbReference type="FunFam" id="3.10.250.10:FF:000001">
    <property type="entry name" value="Lysyl oxidase 4 isoform X1"/>
    <property type="match status" value="1"/>
</dbReference>
<feature type="domain" description="SRCR" evidence="8">
    <location>
        <begin position="148"/>
        <end position="247"/>
    </location>
</feature>
<reference evidence="9" key="4">
    <citation type="submission" date="2025-08" db="UniProtKB">
        <authorList>
            <consortium name="Ensembl"/>
        </authorList>
    </citation>
    <scope>IDENTIFICATION</scope>
</reference>
<reference evidence="9" key="5">
    <citation type="submission" date="2025-09" db="UniProtKB">
        <authorList>
            <consortium name="Ensembl"/>
        </authorList>
    </citation>
    <scope>IDENTIFICATION</scope>
</reference>
<feature type="disulfide bond" evidence="7">
    <location>
        <begin position="57"/>
        <end position="67"/>
    </location>
</feature>
<protein>
    <recommendedName>
        <fullName evidence="8">SRCR domain-containing protein</fullName>
    </recommendedName>
</protein>
<evidence type="ECO:0000313" key="10">
    <source>
        <dbReference type="Proteomes" id="UP000314986"/>
    </source>
</evidence>
<name>A0A4W3GI59_CALMI</name>
<comment type="subcellular location">
    <subcellularLocation>
        <location evidence="1">Secreted</location>
    </subcellularLocation>
</comment>
<organism evidence="9 10">
    <name type="scientific">Callorhinchus milii</name>
    <name type="common">Ghost shark</name>
    <dbReference type="NCBI Taxonomy" id="7868"/>
    <lineage>
        <taxon>Eukaryota</taxon>
        <taxon>Metazoa</taxon>
        <taxon>Chordata</taxon>
        <taxon>Craniata</taxon>
        <taxon>Vertebrata</taxon>
        <taxon>Chondrichthyes</taxon>
        <taxon>Holocephali</taxon>
        <taxon>Chimaeriformes</taxon>
        <taxon>Callorhinchidae</taxon>
        <taxon>Callorhinchus</taxon>
    </lineage>
</organism>
<feature type="domain" description="SRCR" evidence="8">
    <location>
        <begin position="252"/>
        <end position="352"/>
    </location>
</feature>
<dbReference type="AlphaFoldDB" id="A0A4W3GI59"/>
<evidence type="ECO:0000256" key="3">
    <source>
        <dbReference type="ARBA" id="ARBA00022729"/>
    </source>
</evidence>
<evidence type="ECO:0000259" key="8">
    <source>
        <dbReference type="PROSITE" id="PS50287"/>
    </source>
</evidence>
<comment type="caution">
    <text evidence="7">Lacks conserved residue(s) required for the propagation of feature annotation.</text>
</comment>
<sequence length="363" mass="39962">VEIYTNGTWGRVLDDGWDLSDANVVCRQLDCGSAIAAYNSSTYGEGGGTVRLNNVQCEGNETRLSTCNVSRPVTPLSVGSDVGVLCSGEVQTTTTTCIDIIPHHWWQSRQVKWDEELLPHTRLAILYLSGTLTHYCLYVAVPTDHVQLRLVGGRSRCSGRAEIYYTGSWGTVCDDSWDAREAAVVCRQLGCGAVIDTTPGSCGRASEPIWLDELSCAGNESVLWECPSAPWGQHNCLHKEDVSIVCSEHKELRLVNGKHACEGRVEVLYNGTWGTVCSDTLDSKAAKVICKQLNCGPLQSVKYYREFDQGSGPIWLHNMECTSHEDFLWQCTSTVWGENNCDHWEDAGVVCSGNKTCFNLSTM</sequence>
<dbReference type="PROSITE" id="PS00420">
    <property type="entry name" value="SRCR_1"/>
    <property type="match status" value="1"/>
</dbReference>
<dbReference type="PANTHER" id="PTHR19331:SF22">
    <property type="entry name" value="DELETED IN MALIGNANT BRAIN TUMORS 1 PROTEIN"/>
    <property type="match status" value="1"/>
</dbReference>
<dbReference type="PROSITE" id="PS50287">
    <property type="entry name" value="SRCR_2"/>
    <property type="match status" value="3"/>
</dbReference>
<evidence type="ECO:0000256" key="1">
    <source>
        <dbReference type="ARBA" id="ARBA00004613"/>
    </source>
</evidence>
<dbReference type="PANTHER" id="PTHR19331">
    <property type="entry name" value="SCAVENGER RECEPTOR DOMAIN-CONTAINING"/>
    <property type="match status" value="1"/>
</dbReference>
<keyword evidence="5 7" id="KW-1015">Disulfide bond</keyword>
<feature type="domain" description="SRCR" evidence="8">
    <location>
        <begin position="1"/>
        <end position="87"/>
    </location>
</feature>
<feature type="disulfide bond" evidence="7">
    <location>
        <begin position="277"/>
        <end position="341"/>
    </location>
</feature>
<dbReference type="InterPro" id="IPR036772">
    <property type="entry name" value="SRCR-like_dom_sf"/>
</dbReference>
<keyword evidence="3" id="KW-0732">Signal</keyword>
<keyword evidence="6" id="KW-0325">Glycoprotein</keyword>
<dbReference type="InParanoid" id="A0A4W3GI59"/>
<dbReference type="GO" id="GO:0016020">
    <property type="term" value="C:membrane"/>
    <property type="evidence" value="ECO:0007669"/>
    <property type="project" value="InterPro"/>
</dbReference>
<keyword evidence="4" id="KW-0677">Repeat</keyword>
<evidence type="ECO:0000256" key="7">
    <source>
        <dbReference type="PROSITE-ProRule" id="PRU00196"/>
    </source>
</evidence>
<feature type="disulfide bond" evidence="7">
    <location>
        <begin position="216"/>
        <end position="226"/>
    </location>
</feature>
<dbReference type="PRINTS" id="PR00258">
    <property type="entry name" value="SPERACTRCPTR"/>
</dbReference>
<dbReference type="STRING" id="7868.ENSCMIP00000003248"/>
<feature type="disulfide bond" evidence="7">
    <location>
        <begin position="321"/>
        <end position="331"/>
    </location>
</feature>